<evidence type="ECO:0000313" key="2">
    <source>
        <dbReference type="EMBL" id="SVC54682.1"/>
    </source>
</evidence>
<protein>
    <submittedName>
        <fullName evidence="2">Uncharacterized protein</fullName>
    </submittedName>
</protein>
<feature type="non-terminal residue" evidence="2">
    <location>
        <position position="1"/>
    </location>
</feature>
<accession>A0A382N4I1</accession>
<gene>
    <name evidence="2" type="ORF">METZ01_LOCUS307536</name>
</gene>
<sequence length="123" mass="13274">VFKPICAGLYVISVDFSTTGKQGTVANTVLLHVYLRRPGQPRPGKRLITATKTDPSATGSGHGTVSLPLRTGDEISTYAESVGPKARREFGSVTFTAYKVAHLAEYIEEFDMEAWGADIEALN</sequence>
<dbReference type="EMBL" id="UINC01097185">
    <property type="protein sequence ID" value="SVC54682.1"/>
    <property type="molecule type" value="Genomic_DNA"/>
</dbReference>
<name>A0A382N4I1_9ZZZZ</name>
<organism evidence="2">
    <name type="scientific">marine metagenome</name>
    <dbReference type="NCBI Taxonomy" id="408172"/>
    <lineage>
        <taxon>unclassified sequences</taxon>
        <taxon>metagenomes</taxon>
        <taxon>ecological metagenomes</taxon>
    </lineage>
</organism>
<evidence type="ECO:0000256" key="1">
    <source>
        <dbReference type="SAM" id="MobiDB-lite"/>
    </source>
</evidence>
<proteinExistence type="predicted"/>
<reference evidence="2" key="1">
    <citation type="submission" date="2018-05" db="EMBL/GenBank/DDBJ databases">
        <authorList>
            <person name="Lanie J.A."/>
            <person name="Ng W.-L."/>
            <person name="Kazmierczak K.M."/>
            <person name="Andrzejewski T.M."/>
            <person name="Davidsen T.M."/>
            <person name="Wayne K.J."/>
            <person name="Tettelin H."/>
            <person name="Glass J.I."/>
            <person name="Rusch D."/>
            <person name="Podicherti R."/>
            <person name="Tsui H.-C.T."/>
            <person name="Winkler M.E."/>
        </authorList>
    </citation>
    <scope>NUCLEOTIDE SEQUENCE</scope>
</reference>
<feature type="region of interest" description="Disordered" evidence="1">
    <location>
        <begin position="44"/>
        <end position="69"/>
    </location>
</feature>
<dbReference type="AlphaFoldDB" id="A0A382N4I1"/>
<feature type="compositionally biased region" description="Polar residues" evidence="1">
    <location>
        <begin position="50"/>
        <end position="59"/>
    </location>
</feature>